<dbReference type="InterPro" id="IPR025367">
    <property type="entry name" value="DUF4271"/>
</dbReference>
<evidence type="ECO:0000256" key="1">
    <source>
        <dbReference type="SAM" id="Phobius"/>
    </source>
</evidence>
<keyword evidence="3" id="KW-1185">Reference proteome</keyword>
<dbReference type="Pfam" id="PF14093">
    <property type="entry name" value="DUF4271"/>
    <property type="match status" value="1"/>
</dbReference>
<dbReference type="EMBL" id="QTJX01000002">
    <property type="protein sequence ID" value="RDY59502.1"/>
    <property type="molecule type" value="Genomic_DNA"/>
</dbReference>
<feature type="transmembrane region" description="Helical" evidence="1">
    <location>
        <begin position="96"/>
        <end position="117"/>
    </location>
</feature>
<organism evidence="2 3">
    <name type="scientific">Flagellimonas nanhaiensis</name>
    <dbReference type="NCBI Taxonomy" id="2292706"/>
    <lineage>
        <taxon>Bacteria</taxon>
        <taxon>Pseudomonadati</taxon>
        <taxon>Bacteroidota</taxon>
        <taxon>Flavobacteriia</taxon>
        <taxon>Flavobacteriales</taxon>
        <taxon>Flavobacteriaceae</taxon>
        <taxon>Flagellimonas</taxon>
    </lineage>
</organism>
<accession>A0A371JPR1</accession>
<dbReference type="RefSeq" id="WP_116184116.1">
    <property type="nucleotide sequence ID" value="NZ_QTJX01000002.1"/>
</dbReference>
<keyword evidence="1" id="KW-1133">Transmembrane helix</keyword>
<feature type="transmembrane region" description="Helical" evidence="1">
    <location>
        <begin position="58"/>
        <end position="81"/>
    </location>
</feature>
<feature type="transmembrane region" description="Helical" evidence="1">
    <location>
        <begin position="138"/>
        <end position="157"/>
    </location>
</feature>
<evidence type="ECO:0000313" key="3">
    <source>
        <dbReference type="Proteomes" id="UP000261828"/>
    </source>
</evidence>
<reference evidence="2 3" key="1">
    <citation type="submission" date="2018-08" db="EMBL/GenBank/DDBJ databases">
        <title>Muricauda nanhaiensis sp. nov., isolated from seawater of the South China Sea.</title>
        <authorList>
            <person name="Dang Y."/>
        </authorList>
    </citation>
    <scope>NUCLEOTIDE SEQUENCE [LARGE SCALE GENOMIC DNA]</scope>
    <source>
        <strain evidence="2 3">SM1704</strain>
    </source>
</reference>
<comment type="caution">
    <text evidence="2">The sequence shown here is derived from an EMBL/GenBank/DDBJ whole genome shotgun (WGS) entry which is preliminary data.</text>
</comment>
<feature type="transmembrane region" description="Helical" evidence="1">
    <location>
        <begin position="195"/>
        <end position="216"/>
    </location>
</feature>
<sequence length="218" mass="25253">MNPVDRVVFSLDWITITLFLSMILLTLGKYLFQSRFMNFMILPFNDKYILLHNKKGQLLNWFHILLTLFQLLNLSLFLFLIQKHLLAAPLGDDQIAFFWILGFLTLFELAKLGVQYLKGFIFETSHLISELIFHKISYLNFSSLIMLIGNIVVIYILNDSKMVIYATILLVLAINGIGVIKLLKNYQKALIPHVLYFILYLCTLEIAPLVLIGSYLKD</sequence>
<dbReference type="AlphaFoldDB" id="A0A371JPR1"/>
<protein>
    <submittedName>
        <fullName evidence="2">DUF4271 domain-containing protein</fullName>
    </submittedName>
</protein>
<name>A0A371JPR1_9FLAO</name>
<feature type="transmembrane region" description="Helical" evidence="1">
    <location>
        <begin position="163"/>
        <end position="183"/>
    </location>
</feature>
<feature type="transmembrane region" description="Helical" evidence="1">
    <location>
        <begin position="13"/>
        <end position="32"/>
    </location>
</feature>
<keyword evidence="1" id="KW-0812">Transmembrane</keyword>
<dbReference type="OrthoDB" id="1438590at2"/>
<evidence type="ECO:0000313" key="2">
    <source>
        <dbReference type="EMBL" id="RDY59502.1"/>
    </source>
</evidence>
<gene>
    <name evidence="2" type="ORF">DX873_08975</name>
</gene>
<dbReference type="Proteomes" id="UP000261828">
    <property type="component" value="Unassembled WGS sequence"/>
</dbReference>
<proteinExistence type="predicted"/>
<keyword evidence="1" id="KW-0472">Membrane</keyword>